<keyword evidence="5 6" id="KW-0472">Membrane</keyword>
<accession>A0ABT1U8T2</accession>
<proteinExistence type="predicted"/>
<evidence type="ECO:0000259" key="7">
    <source>
        <dbReference type="PROSITE" id="PS50839"/>
    </source>
</evidence>
<dbReference type="RefSeq" id="WP_256616693.1">
    <property type="nucleotide sequence ID" value="NZ_JANIBK010000142.1"/>
</dbReference>
<feature type="transmembrane region" description="Helical" evidence="6">
    <location>
        <begin position="76"/>
        <end position="95"/>
    </location>
</feature>
<protein>
    <submittedName>
        <fullName evidence="8">CHASE domain-containing protein</fullName>
    </submittedName>
</protein>
<evidence type="ECO:0000256" key="1">
    <source>
        <dbReference type="ARBA" id="ARBA00004651"/>
    </source>
</evidence>
<sequence>MIKKSFLLASVYFLLGVAGLKLAIQPGYASAVFPAAGVAFAAILYCGYRLLPAVWLGSFAINLWVAATHADLDYRNMLVAAIIGLGSTLQAWVGVRLVRYRLKDAWRNLDNDHDILLFLFLAGPLACLISSAWGNTALLLFRVVSDDEVLFNAWNWWIGDSIGVMLFAPLGLMVLQRSIPLWKSRIKNVALPLFIVTASIIGAFLYVSHTETLRIKQAVADHGRSLSNQLRAKLLSYDEIVSSINNLLQTNPNLHFADFETFTRQTLQDHLDLQALSWNPVVKLADRTHLETELGREMRIKDFAFTQRDAAGQLVPAAQRNEYVVVRYIAPLDKNRHAQGYDIASDTVRKAAILSATRTGKPAATAPIRLVQARDSSAGVLLLRP</sequence>
<feature type="transmembrane region" description="Helical" evidence="6">
    <location>
        <begin position="115"/>
        <end position="134"/>
    </location>
</feature>
<gene>
    <name evidence="8" type="ORF">NP596_17555</name>
</gene>
<keyword evidence="4 6" id="KW-1133">Transmembrane helix</keyword>
<dbReference type="EMBL" id="JANIBK010000142">
    <property type="protein sequence ID" value="MCQ8130269.1"/>
    <property type="molecule type" value="Genomic_DNA"/>
</dbReference>
<dbReference type="Gene3D" id="3.30.450.350">
    <property type="entry name" value="CHASE domain"/>
    <property type="match status" value="1"/>
</dbReference>
<dbReference type="PROSITE" id="PS50839">
    <property type="entry name" value="CHASE"/>
    <property type="match status" value="1"/>
</dbReference>
<comment type="caution">
    <text evidence="8">The sequence shown here is derived from an EMBL/GenBank/DDBJ whole genome shotgun (WGS) entry which is preliminary data.</text>
</comment>
<feature type="transmembrane region" description="Helical" evidence="6">
    <location>
        <begin position="29"/>
        <end position="46"/>
    </location>
</feature>
<dbReference type="Proteomes" id="UP001524586">
    <property type="component" value="Unassembled WGS sequence"/>
</dbReference>
<comment type="subcellular location">
    <subcellularLocation>
        <location evidence="1">Cell membrane</location>
        <topology evidence="1">Multi-pass membrane protein</topology>
    </subcellularLocation>
</comment>
<keyword evidence="3 6" id="KW-0812">Transmembrane</keyword>
<evidence type="ECO:0000256" key="5">
    <source>
        <dbReference type="ARBA" id="ARBA00023136"/>
    </source>
</evidence>
<feature type="transmembrane region" description="Helical" evidence="6">
    <location>
        <begin position="53"/>
        <end position="70"/>
    </location>
</feature>
<reference evidence="8 9" key="1">
    <citation type="submission" date="2022-07" db="EMBL/GenBank/DDBJ databases">
        <title>Methylomonas rivi sp. nov., Methylomonas rosea sp. nov., Methylomonas aureus sp. nov. and Methylomonas subterranea sp. nov., four novel methanotrophs isolated from a freshwater creek and the deep terrestrial subsurface.</title>
        <authorList>
            <person name="Abin C."/>
            <person name="Sankaranarayanan K."/>
            <person name="Garner C."/>
            <person name="Sindelar R."/>
            <person name="Kotary K."/>
            <person name="Garner R."/>
            <person name="Barclay S."/>
            <person name="Lawson P."/>
            <person name="Krumholz L."/>
        </authorList>
    </citation>
    <scope>NUCLEOTIDE SEQUENCE [LARGE SCALE GENOMIC DNA]</scope>
    <source>
        <strain evidence="8 9">WSC-6</strain>
    </source>
</reference>
<feature type="domain" description="CHASE" evidence="7">
    <location>
        <begin position="250"/>
        <end position="385"/>
    </location>
</feature>
<feature type="transmembrane region" description="Helical" evidence="6">
    <location>
        <begin position="188"/>
        <end position="207"/>
    </location>
</feature>
<evidence type="ECO:0000313" key="8">
    <source>
        <dbReference type="EMBL" id="MCQ8130269.1"/>
    </source>
</evidence>
<feature type="non-terminal residue" evidence="8">
    <location>
        <position position="385"/>
    </location>
</feature>
<dbReference type="Pfam" id="PF03924">
    <property type="entry name" value="CHASE"/>
    <property type="match status" value="1"/>
</dbReference>
<keyword evidence="2" id="KW-1003">Cell membrane</keyword>
<organism evidence="8 9">
    <name type="scientific">Methylomonas rivi</name>
    <dbReference type="NCBI Taxonomy" id="2952226"/>
    <lineage>
        <taxon>Bacteria</taxon>
        <taxon>Pseudomonadati</taxon>
        <taxon>Pseudomonadota</taxon>
        <taxon>Gammaproteobacteria</taxon>
        <taxon>Methylococcales</taxon>
        <taxon>Methylococcaceae</taxon>
        <taxon>Methylomonas</taxon>
    </lineage>
</organism>
<dbReference type="InterPro" id="IPR042240">
    <property type="entry name" value="CHASE_sf"/>
</dbReference>
<keyword evidence="9" id="KW-1185">Reference proteome</keyword>
<dbReference type="Pfam" id="PF05231">
    <property type="entry name" value="MASE1"/>
    <property type="match status" value="1"/>
</dbReference>
<evidence type="ECO:0000256" key="3">
    <source>
        <dbReference type="ARBA" id="ARBA00022692"/>
    </source>
</evidence>
<dbReference type="SMART" id="SM01079">
    <property type="entry name" value="CHASE"/>
    <property type="match status" value="1"/>
</dbReference>
<dbReference type="InterPro" id="IPR006189">
    <property type="entry name" value="CHASE_dom"/>
</dbReference>
<feature type="transmembrane region" description="Helical" evidence="6">
    <location>
        <begin position="154"/>
        <end position="176"/>
    </location>
</feature>
<evidence type="ECO:0000256" key="4">
    <source>
        <dbReference type="ARBA" id="ARBA00022989"/>
    </source>
</evidence>
<name>A0ABT1U8T2_9GAMM</name>
<evidence type="ECO:0000313" key="9">
    <source>
        <dbReference type="Proteomes" id="UP001524586"/>
    </source>
</evidence>
<dbReference type="InterPro" id="IPR007895">
    <property type="entry name" value="MASE1"/>
</dbReference>
<evidence type="ECO:0000256" key="6">
    <source>
        <dbReference type="SAM" id="Phobius"/>
    </source>
</evidence>
<evidence type="ECO:0000256" key="2">
    <source>
        <dbReference type="ARBA" id="ARBA00022475"/>
    </source>
</evidence>